<keyword evidence="2" id="KW-0645">Protease</keyword>
<dbReference type="RefSeq" id="WP_048852368.1">
    <property type="nucleotide sequence ID" value="NZ_BANI01000296.1"/>
</dbReference>
<evidence type="ECO:0000313" key="6">
    <source>
        <dbReference type="EMBL" id="GAN97970.1"/>
    </source>
</evidence>
<organism evidence="6 7">
    <name type="scientific">Komagataeibacter europaeus NBRC 3261</name>
    <dbReference type="NCBI Taxonomy" id="1234669"/>
    <lineage>
        <taxon>Bacteria</taxon>
        <taxon>Pseudomonadati</taxon>
        <taxon>Pseudomonadota</taxon>
        <taxon>Alphaproteobacteria</taxon>
        <taxon>Acetobacterales</taxon>
        <taxon>Acetobacteraceae</taxon>
        <taxon>Komagataeibacter</taxon>
    </lineage>
</organism>
<reference evidence="6 7" key="1">
    <citation type="submission" date="2012-11" db="EMBL/GenBank/DDBJ databases">
        <title>Whole genome sequence of Gluconacetobacter europaeus NBRC3261.</title>
        <authorList>
            <person name="Azuma Y."/>
            <person name="Higashiura N."/>
            <person name="Hirakawa H."/>
            <person name="Matsushita K."/>
        </authorList>
    </citation>
    <scope>NUCLEOTIDE SEQUENCE [LARGE SCALE GENOMIC DNA]</scope>
    <source>
        <strain evidence="6 7">NBRC 3261</strain>
    </source>
</reference>
<evidence type="ECO:0000313" key="7">
    <source>
        <dbReference type="Proteomes" id="UP000032675"/>
    </source>
</evidence>
<comment type="caution">
    <text evidence="6">The sequence shown here is derived from an EMBL/GenBank/DDBJ whole genome shotgun (WGS) entry which is preliminary data.</text>
</comment>
<feature type="domain" description="Peptidase S49" evidence="5">
    <location>
        <begin position="130"/>
        <end position="270"/>
    </location>
</feature>
<protein>
    <submittedName>
        <fullName evidence="6">Bacteriophage minor capsid protein C</fullName>
    </submittedName>
</protein>
<dbReference type="SUPFAM" id="SSF52096">
    <property type="entry name" value="ClpP/crotonase"/>
    <property type="match status" value="1"/>
</dbReference>
<comment type="similarity">
    <text evidence="1">Belongs to the peptidase S49 family.</text>
</comment>
<dbReference type="EMBL" id="BANI01000296">
    <property type="protein sequence ID" value="GAN97970.1"/>
    <property type="molecule type" value="Genomic_DNA"/>
</dbReference>
<evidence type="ECO:0000256" key="3">
    <source>
        <dbReference type="ARBA" id="ARBA00022801"/>
    </source>
</evidence>
<name>A0A0D6Q4S1_KOMEU</name>
<evidence type="ECO:0000256" key="2">
    <source>
        <dbReference type="ARBA" id="ARBA00022670"/>
    </source>
</evidence>
<dbReference type="InterPro" id="IPR033855">
    <property type="entry name" value="Protein_C"/>
</dbReference>
<keyword evidence="4" id="KW-0720">Serine protease</keyword>
<dbReference type="Pfam" id="PF01343">
    <property type="entry name" value="Peptidase_S49"/>
    <property type="match status" value="1"/>
</dbReference>
<dbReference type="InterPro" id="IPR029045">
    <property type="entry name" value="ClpP/crotonase-like_dom_sf"/>
</dbReference>
<keyword evidence="3" id="KW-0378">Hydrolase</keyword>
<dbReference type="Gene3D" id="3.90.226.10">
    <property type="entry name" value="2-enoyl-CoA Hydratase, Chain A, domain 1"/>
    <property type="match status" value="1"/>
</dbReference>
<sequence>MKSLALAQRMLGRPLALTPDRMEVVRHLLAHGSDDMAMFGPIQEKADRDPVLGTVISDVAIIPVSGVLLPGESPGWWWSGATFYEDINVAFQQAIDAPSIKAIVLLVDSPGGTVAGCFDLADRIYEGRGAKPIVAIVNESAYSAAYALASSADTIIVPRTGGVGSIGVVGMHVDITGALEQAGIKVTTFQFGDQKTDSYPTTTMSEEAAKRFQADIDAMGELFVATVARNRDIPADRVRATQAGTFLGQRGVDAGLADAVMGAEAAFRELLDTIG</sequence>
<dbReference type="AlphaFoldDB" id="A0A0D6Q4S1"/>
<evidence type="ECO:0000256" key="4">
    <source>
        <dbReference type="ARBA" id="ARBA00022825"/>
    </source>
</evidence>
<proteinExistence type="inferred from homology"/>
<dbReference type="GO" id="GO:0008236">
    <property type="term" value="F:serine-type peptidase activity"/>
    <property type="evidence" value="ECO:0007669"/>
    <property type="project" value="UniProtKB-KW"/>
</dbReference>
<dbReference type="InterPro" id="IPR002142">
    <property type="entry name" value="Peptidase_S49"/>
</dbReference>
<evidence type="ECO:0000256" key="1">
    <source>
        <dbReference type="ARBA" id="ARBA00008683"/>
    </source>
</evidence>
<dbReference type="PANTHER" id="PTHR33209">
    <property type="entry name" value="PROTEASE 4"/>
    <property type="match status" value="1"/>
</dbReference>
<gene>
    <name evidence="6" type="ORF">Geu3261_0351_012</name>
</gene>
<evidence type="ECO:0000259" key="5">
    <source>
        <dbReference type="Pfam" id="PF01343"/>
    </source>
</evidence>
<dbReference type="CDD" id="cd07022">
    <property type="entry name" value="S49_Sppa_36K_type"/>
    <property type="match status" value="1"/>
</dbReference>
<dbReference type="Proteomes" id="UP000032675">
    <property type="component" value="Unassembled WGS sequence"/>
</dbReference>
<accession>A0A0D6Q4S1</accession>
<dbReference type="GO" id="GO:0006508">
    <property type="term" value="P:proteolysis"/>
    <property type="evidence" value="ECO:0007669"/>
    <property type="project" value="UniProtKB-KW"/>
</dbReference>
<dbReference type="PANTHER" id="PTHR33209:SF1">
    <property type="entry name" value="PEPTIDASE S49 DOMAIN-CONTAINING PROTEIN"/>
    <property type="match status" value="1"/>
</dbReference>